<reference evidence="1 2" key="1">
    <citation type="submission" date="2015-03" db="EMBL/GenBank/DDBJ databases">
        <authorList>
            <person name="Radwan O."/>
            <person name="Al-Naeli F.A."/>
            <person name="Rendon G.A."/>
            <person name="Fields C."/>
        </authorList>
    </citation>
    <scope>NUCLEOTIDE SEQUENCE [LARGE SCALE GENOMIC DNA]</scope>
    <source>
        <strain evidence="1">CR-DP1</strain>
    </source>
</reference>
<dbReference type="InterPro" id="IPR013744">
    <property type="entry name" value="SidJ"/>
</dbReference>
<dbReference type="PANTHER" id="PTHR31591:SF7">
    <property type="entry name" value="DUF1749-DOMAIN-CONTAINING PROTEIN"/>
    <property type="match status" value="1"/>
</dbReference>
<dbReference type="PANTHER" id="PTHR31591">
    <property type="entry name" value="UPF0613 PROTEIN PB24D3.06C"/>
    <property type="match status" value="1"/>
</dbReference>
<dbReference type="AlphaFoldDB" id="A0A0F4ZAJ9"/>
<dbReference type="Pfam" id="PF08538">
    <property type="entry name" value="DUF1749"/>
    <property type="match status" value="1"/>
</dbReference>
<protein>
    <submittedName>
        <fullName evidence="1">Uncharacterized protein</fullName>
    </submittedName>
</protein>
<gene>
    <name evidence="1" type="ORF">TD95_002445</name>
</gene>
<name>A0A0F4ZAJ9_9PEZI</name>
<organism evidence="1 2">
    <name type="scientific">Thielaviopsis punctulata</name>
    <dbReference type="NCBI Taxonomy" id="72032"/>
    <lineage>
        <taxon>Eukaryota</taxon>
        <taxon>Fungi</taxon>
        <taxon>Dikarya</taxon>
        <taxon>Ascomycota</taxon>
        <taxon>Pezizomycotina</taxon>
        <taxon>Sordariomycetes</taxon>
        <taxon>Hypocreomycetidae</taxon>
        <taxon>Microascales</taxon>
        <taxon>Ceratocystidaceae</taxon>
        <taxon>Thielaviopsis</taxon>
    </lineage>
</organism>
<accession>A0A0F4ZAJ9</accession>
<keyword evidence="2" id="KW-1185">Reference proteome</keyword>
<evidence type="ECO:0000313" key="2">
    <source>
        <dbReference type="Proteomes" id="UP000033483"/>
    </source>
</evidence>
<dbReference type="OrthoDB" id="10034502at2759"/>
<dbReference type="InterPro" id="IPR029058">
    <property type="entry name" value="AB_hydrolase_fold"/>
</dbReference>
<comment type="caution">
    <text evidence="1">The sequence shown here is derived from an EMBL/GenBank/DDBJ whole genome shotgun (WGS) entry which is preliminary data.</text>
</comment>
<dbReference type="EMBL" id="LAEV01001956">
    <property type="protein sequence ID" value="KKA26863.1"/>
    <property type="molecule type" value="Genomic_DNA"/>
</dbReference>
<sequence>MAPFPVLVHPFESETPRTTAYESGNPKAKNAFVVIGGLGDGPHTILAARSLSKALEDAPDLDYSLFEVRMHSSFDCFGNSSLRKDVSDITNLVRYLRQIGREKIVLLGHSTGCQDLMLYNKLSGVADPVEGFILQGPVSDRECIRHVCVQPEEKSVYEEALKYARKMATAGRLQDWMPRNYVPETLRSTPFTVYRFLSLADIDGDDDFFSSDLSSRFAAEIWNSLTKPTLVLPSAEDEFVPKYVNKLALLKEWMDLSPLISPLSDVIPGADHAVENPEAQKWYSKSSWRGCGSHIPNALAGIPEKDWCQCEPRVMIGSKSYPSAARMQLPGMSFFKSLFGNSTSK</sequence>
<dbReference type="Gene3D" id="3.40.50.1820">
    <property type="entry name" value="alpha/beta hydrolase"/>
    <property type="match status" value="1"/>
</dbReference>
<dbReference type="Proteomes" id="UP000033483">
    <property type="component" value="Unassembled WGS sequence"/>
</dbReference>
<proteinExistence type="predicted"/>
<evidence type="ECO:0000313" key="1">
    <source>
        <dbReference type="EMBL" id="KKA26863.1"/>
    </source>
</evidence>
<dbReference type="SUPFAM" id="SSF53474">
    <property type="entry name" value="alpha/beta-Hydrolases"/>
    <property type="match status" value="1"/>
</dbReference>